<dbReference type="PANTHER" id="PTHR42847:SF4">
    <property type="entry name" value="ALKANESULFONATE MONOOXYGENASE-RELATED"/>
    <property type="match status" value="1"/>
</dbReference>
<dbReference type="NCBIfam" id="TIGR03619">
    <property type="entry name" value="F420_Rv2161c"/>
    <property type="match status" value="1"/>
</dbReference>
<proteinExistence type="predicted"/>
<dbReference type="Gene3D" id="3.20.20.30">
    <property type="entry name" value="Luciferase-like domain"/>
    <property type="match status" value="1"/>
</dbReference>
<evidence type="ECO:0000313" key="6">
    <source>
        <dbReference type="EMBL" id="NQV64507.1"/>
    </source>
</evidence>
<evidence type="ECO:0000259" key="5">
    <source>
        <dbReference type="Pfam" id="PF00296"/>
    </source>
</evidence>
<reference evidence="6" key="1">
    <citation type="submission" date="2020-05" db="EMBL/GenBank/DDBJ databases">
        <title>Sulfur intermediates as new biogeochemical hubs in an aquatic model microbial ecosystem.</title>
        <authorList>
            <person name="Vigneron A."/>
        </authorList>
    </citation>
    <scope>NUCLEOTIDE SEQUENCE</scope>
    <source>
        <strain evidence="6">Bin.250</strain>
    </source>
</reference>
<keyword evidence="3" id="KW-0560">Oxidoreductase</keyword>
<dbReference type="PANTHER" id="PTHR42847">
    <property type="entry name" value="ALKANESULFONATE MONOOXYGENASE"/>
    <property type="match status" value="1"/>
</dbReference>
<keyword evidence="2" id="KW-0288">FMN</keyword>
<evidence type="ECO:0000256" key="4">
    <source>
        <dbReference type="ARBA" id="ARBA00023033"/>
    </source>
</evidence>
<feature type="domain" description="Luciferase-like" evidence="5">
    <location>
        <begin position="18"/>
        <end position="235"/>
    </location>
</feature>
<keyword evidence="4" id="KW-0503">Monooxygenase</keyword>
<dbReference type="GO" id="GO:0008726">
    <property type="term" value="F:alkanesulfonate monooxygenase activity"/>
    <property type="evidence" value="ECO:0007669"/>
    <property type="project" value="TreeGrafter"/>
</dbReference>
<dbReference type="AlphaFoldDB" id="A0A972VXP2"/>
<dbReference type="InterPro" id="IPR036661">
    <property type="entry name" value="Luciferase-like_sf"/>
</dbReference>
<accession>A0A972VXP2</accession>
<dbReference type="InterPro" id="IPR011251">
    <property type="entry name" value="Luciferase-like_dom"/>
</dbReference>
<comment type="caution">
    <text evidence="6">The sequence shown here is derived from an EMBL/GenBank/DDBJ whole genome shotgun (WGS) entry which is preliminary data.</text>
</comment>
<dbReference type="Proteomes" id="UP000754644">
    <property type="component" value="Unassembled WGS sequence"/>
</dbReference>
<evidence type="ECO:0000256" key="1">
    <source>
        <dbReference type="ARBA" id="ARBA00022630"/>
    </source>
</evidence>
<dbReference type="GO" id="GO:0046306">
    <property type="term" value="P:alkanesulfonate catabolic process"/>
    <property type="evidence" value="ECO:0007669"/>
    <property type="project" value="TreeGrafter"/>
</dbReference>
<protein>
    <submittedName>
        <fullName evidence="6">LLM class F420-dependent oxidoreductase</fullName>
    </submittedName>
</protein>
<gene>
    <name evidence="6" type="ORF">HQ497_03990</name>
</gene>
<dbReference type="Pfam" id="PF00296">
    <property type="entry name" value="Bac_luciferase"/>
    <property type="match status" value="1"/>
</dbReference>
<name>A0A972VXP2_9GAMM</name>
<keyword evidence="1" id="KW-0285">Flavoprotein</keyword>
<dbReference type="EMBL" id="JABMOJ010000143">
    <property type="protein sequence ID" value="NQV64507.1"/>
    <property type="molecule type" value="Genomic_DNA"/>
</dbReference>
<evidence type="ECO:0000256" key="3">
    <source>
        <dbReference type="ARBA" id="ARBA00023002"/>
    </source>
</evidence>
<evidence type="ECO:0000256" key="2">
    <source>
        <dbReference type="ARBA" id="ARBA00022643"/>
    </source>
</evidence>
<sequence>MANFGVQIFPTDQTLQPIELARAVEERGLDSLFFPEHTHIPVARTTPFPGGIPLPEWYWRTHDPFTALAAAAAVTTRIKLGTGICLVIERDPIILAKECASLDVISGGRFVLGIGAGWNVEEMANHGASYQHRWKIVREKILAMKAIWTQDEAEYHGDFVDFDPIWSWPKPLQVGGPPVWMGANSKWVFDRVAEYCDGWMPIGDAGHGGMENLQAACDKRDRPVESVTLALFGAPADPEQLADRINQGFTELIIGLPQGTPAEVLTRLDELAKLVEQFR</sequence>
<dbReference type="InterPro" id="IPR019921">
    <property type="entry name" value="Lucif-like_OxRdtase_Rv2161c"/>
</dbReference>
<evidence type="ECO:0000313" key="7">
    <source>
        <dbReference type="Proteomes" id="UP000754644"/>
    </source>
</evidence>
<dbReference type="SUPFAM" id="SSF51679">
    <property type="entry name" value="Bacterial luciferase-like"/>
    <property type="match status" value="1"/>
</dbReference>
<organism evidence="6 7">
    <name type="scientific">SAR86 cluster bacterium</name>
    <dbReference type="NCBI Taxonomy" id="2030880"/>
    <lineage>
        <taxon>Bacteria</taxon>
        <taxon>Pseudomonadati</taxon>
        <taxon>Pseudomonadota</taxon>
        <taxon>Gammaproteobacteria</taxon>
        <taxon>SAR86 cluster</taxon>
    </lineage>
</organism>
<dbReference type="InterPro" id="IPR050172">
    <property type="entry name" value="SsuD_RutA_monooxygenase"/>
</dbReference>